<evidence type="ECO:0000256" key="1">
    <source>
        <dbReference type="SAM" id="SignalP"/>
    </source>
</evidence>
<gene>
    <name evidence="2" type="ORF">VQ7734_02598</name>
</gene>
<dbReference type="Proteomes" id="UP000184600">
    <property type="component" value="Unassembled WGS sequence"/>
</dbReference>
<proteinExistence type="predicted"/>
<dbReference type="OrthoDB" id="6107217at2"/>
<keyword evidence="1" id="KW-0732">Signal</keyword>
<evidence type="ECO:0000313" key="2">
    <source>
        <dbReference type="EMBL" id="SHO56829.1"/>
    </source>
</evidence>
<dbReference type="PROSITE" id="PS51257">
    <property type="entry name" value="PROKAR_LIPOPROTEIN"/>
    <property type="match status" value="1"/>
</dbReference>
<name>A0A1M7YVX7_9VIBR</name>
<dbReference type="AlphaFoldDB" id="A0A1M7YVX7"/>
<protein>
    <submittedName>
        <fullName evidence="2">Uncharacterized protein</fullName>
    </submittedName>
</protein>
<feature type="signal peptide" evidence="1">
    <location>
        <begin position="1"/>
        <end position="19"/>
    </location>
</feature>
<dbReference type="RefSeq" id="WP_073583183.1">
    <property type="nucleotide sequence ID" value="NZ_AP024897.1"/>
</dbReference>
<reference evidence="3" key="1">
    <citation type="submission" date="2016-12" db="EMBL/GenBank/DDBJ databases">
        <authorList>
            <person name="Rodrigo-Torres L."/>
            <person name="Arahal R.D."/>
            <person name="Lucena T."/>
        </authorList>
    </citation>
    <scope>NUCLEOTIDE SEQUENCE [LARGE SCALE GENOMIC DNA]</scope>
</reference>
<sequence length="121" mass="13505">MKIVLFFFLGLFLSCNALATTNAGTNQKWYGPFTINKIARYYDGAHRMTVHVKETPNTTCSVTNEEKKASYHYADNSDFSMQMFSVLATAQAQNKKVMLLLDHGCAANYGLNVHGVEILSD</sequence>
<accession>A0A1M7YVX7</accession>
<organism evidence="2 3">
    <name type="scientific">Vibrio quintilis</name>
    <dbReference type="NCBI Taxonomy" id="1117707"/>
    <lineage>
        <taxon>Bacteria</taxon>
        <taxon>Pseudomonadati</taxon>
        <taxon>Pseudomonadota</taxon>
        <taxon>Gammaproteobacteria</taxon>
        <taxon>Vibrionales</taxon>
        <taxon>Vibrionaceae</taxon>
        <taxon>Vibrio</taxon>
    </lineage>
</organism>
<keyword evidence="3" id="KW-1185">Reference proteome</keyword>
<dbReference type="EMBL" id="FRFG01000028">
    <property type="protein sequence ID" value="SHO56829.1"/>
    <property type="molecule type" value="Genomic_DNA"/>
</dbReference>
<feature type="chain" id="PRO_5012071089" evidence="1">
    <location>
        <begin position="20"/>
        <end position="121"/>
    </location>
</feature>
<evidence type="ECO:0000313" key="3">
    <source>
        <dbReference type="Proteomes" id="UP000184600"/>
    </source>
</evidence>